<organism evidence="14 15">
    <name type="scientific">Novosphingobium album</name>
    <name type="common">ex Hu et al. 2023</name>
    <dbReference type="NCBI Taxonomy" id="2930093"/>
    <lineage>
        <taxon>Bacteria</taxon>
        <taxon>Pseudomonadati</taxon>
        <taxon>Pseudomonadota</taxon>
        <taxon>Alphaproteobacteria</taxon>
        <taxon>Sphingomonadales</taxon>
        <taxon>Sphingomonadaceae</taxon>
        <taxon>Novosphingobium</taxon>
    </lineage>
</organism>
<keyword evidence="10" id="KW-0472">Membrane</keyword>
<dbReference type="RefSeq" id="WP_243994594.1">
    <property type="nucleotide sequence ID" value="NZ_JALHLE010000020.1"/>
</dbReference>
<dbReference type="InterPro" id="IPR003594">
    <property type="entry name" value="HATPase_dom"/>
</dbReference>
<evidence type="ECO:0000256" key="6">
    <source>
        <dbReference type="ARBA" id="ARBA00022692"/>
    </source>
</evidence>
<dbReference type="CDD" id="cd06225">
    <property type="entry name" value="HAMP"/>
    <property type="match status" value="1"/>
</dbReference>
<evidence type="ECO:0000256" key="1">
    <source>
        <dbReference type="ARBA" id="ARBA00000085"/>
    </source>
</evidence>
<dbReference type="PANTHER" id="PTHR45436:SF5">
    <property type="entry name" value="SENSOR HISTIDINE KINASE TRCS"/>
    <property type="match status" value="1"/>
</dbReference>
<feature type="domain" description="Histidine kinase" evidence="12">
    <location>
        <begin position="257"/>
        <end position="472"/>
    </location>
</feature>
<evidence type="ECO:0000259" key="12">
    <source>
        <dbReference type="PROSITE" id="PS50109"/>
    </source>
</evidence>
<reference evidence="14" key="1">
    <citation type="submission" date="2022-03" db="EMBL/GenBank/DDBJ databases">
        <title>Identification of a novel bacterium isolated from mangrove sediments.</title>
        <authorList>
            <person name="Pan X."/>
        </authorList>
    </citation>
    <scope>NUCLEOTIDE SEQUENCE</scope>
    <source>
        <strain evidence="14">B2580</strain>
    </source>
</reference>
<dbReference type="PROSITE" id="PS50109">
    <property type="entry name" value="HIS_KIN"/>
    <property type="match status" value="1"/>
</dbReference>
<proteinExistence type="predicted"/>
<sequence length="480" mass="51218">MKIRLFTLVFLSVAGAALAGALAMAAFLSINLERGFRDYLAARDNERLQDLAAEVVAQAREDGGVTAVRSGNVSLVDVVSAKVPLPPPGAKPLHSVNGQRRMPPPPEALGPRLFVYDWNGTKLHGPPGPADGHWPRHTVRSTLRLDGQAIGLLVLLPRGPAPLGVDARFLASQYRGATVITILLLFASLLPAWLAARAGARLASAYQRASDAIAQGDYTARAPGSFVAEVDVVGSDINAMAEALGQLEQTRRRWLAEIAHELRTPLAALRAELEAVNDGIRPLGDETFQSIREEAEHLGRLVEDLHQLAMADLDALPCTFLPTDAGDVCRAAIDRFARQAQASGLALHFDGRSEAVPVTWDAARIEQLLANALSNALRYTDSPGEVRIALAPANERVVICIDDSAPGVPAQSREALFEPLFRLDEARDRETGGSGLGLAIARAIALAHGGTLTAADSPLGGLRLCLNLPRTARRCRKEGK</sequence>
<dbReference type="Pfam" id="PF02518">
    <property type="entry name" value="HATPase_c"/>
    <property type="match status" value="1"/>
</dbReference>
<keyword evidence="5" id="KW-0808">Transferase</keyword>
<evidence type="ECO:0000256" key="3">
    <source>
        <dbReference type="ARBA" id="ARBA00012438"/>
    </source>
</evidence>
<gene>
    <name evidence="14" type="ORF">MTR64_13415</name>
</gene>
<dbReference type="SUPFAM" id="SSF55874">
    <property type="entry name" value="ATPase domain of HSP90 chaperone/DNA topoisomerase II/histidine kinase"/>
    <property type="match status" value="1"/>
</dbReference>
<dbReference type="SMART" id="SM00387">
    <property type="entry name" value="HATPase_c"/>
    <property type="match status" value="1"/>
</dbReference>
<dbReference type="SMART" id="SM00304">
    <property type="entry name" value="HAMP"/>
    <property type="match status" value="1"/>
</dbReference>
<keyword evidence="15" id="KW-1185">Reference proteome</keyword>
<dbReference type="InterPro" id="IPR003660">
    <property type="entry name" value="HAMP_dom"/>
</dbReference>
<keyword evidence="8" id="KW-1133">Transmembrane helix</keyword>
<dbReference type="Gene3D" id="3.30.565.10">
    <property type="entry name" value="Histidine kinase-like ATPase, C-terminal domain"/>
    <property type="match status" value="1"/>
</dbReference>
<dbReference type="EC" id="2.7.13.3" evidence="3"/>
<feature type="domain" description="HAMP" evidence="13">
    <location>
        <begin position="197"/>
        <end position="249"/>
    </location>
</feature>
<dbReference type="InterPro" id="IPR036890">
    <property type="entry name" value="HATPase_C_sf"/>
</dbReference>
<dbReference type="InterPro" id="IPR005467">
    <property type="entry name" value="His_kinase_dom"/>
</dbReference>
<evidence type="ECO:0000313" key="14">
    <source>
        <dbReference type="EMBL" id="MCJ2179569.1"/>
    </source>
</evidence>
<dbReference type="GO" id="GO:0005524">
    <property type="term" value="F:ATP binding"/>
    <property type="evidence" value="ECO:0007669"/>
    <property type="project" value="UniProtKB-KW"/>
</dbReference>
<dbReference type="PRINTS" id="PR00344">
    <property type="entry name" value="BCTRLSENSOR"/>
</dbReference>
<evidence type="ECO:0000256" key="5">
    <source>
        <dbReference type="ARBA" id="ARBA00022679"/>
    </source>
</evidence>
<keyword evidence="6" id="KW-0812">Transmembrane</keyword>
<keyword evidence="9" id="KW-0902">Two-component regulatory system</keyword>
<keyword evidence="14" id="KW-0547">Nucleotide-binding</keyword>
<evidence type="ECO:0000259" key="13">
    <source>
        <dbReference type="PROSITE" id="PS50885"/>
    </source>
</evidence>
<dbReference type="PROSITE" id="PS50885">
    <property type="entry name" value="HAMP"/>
    <property type="match status" value="1"/>
</dbReference>
<comment type="caution">
    <text evidence="14">The sequence shown here is derived from an EMBL/GenBank/DDBJ whole genome shotgun (WGS) entry which is preliminary data.</text>
</comment>
<keyword evidence="7" id="KW-0418">Kinase</keyword>
<feature type="chain" id="PRO_5047489428" description="histidine kinase" evidence="11">
    <location>
        <begin position="20"/>
        <end position="480"/>
    </location>
</feature>
<keyword evidence="14" id="KW-0067">ATP-binding</keyword>
<dbReference type="InterPro" id="IPR004358">
    <property type="entry name" value="Sig_transdc_His_kin-like_C"/>
</dbReference>
<dbReference type="Proteomes" id="UP001162880">
    <property type="component" value="Unassembled WGS sequence"/>
</dbReference>
<protein>
    <recommendedName>
        <fullName evidence="3">histidine kinase</fullName>
        <ecNumber evidence="3">2.7.13.3</ecNumber>
    </recommendedName>
</protein>
<keyword evidence="4" id="KW-0597">Phosphoprotein</keyword>
<evidence type="ECO:0000256" key="4">
    <source>
        <dbReference type="ARBA" id="ARBA00022553"/>
    </source>
</evidence>
<evidence type="ECO:0000256" key="7">
    <source>
        <dbReference type="ARBA" id="ARBA00022777"/>
    </source>
</evidence>
<accession>A0ABT0B3F4</accession>
<comment type="catalytic activity">
    <reaction evidence="1">
        <text>ATP + protein L-histidine = ADP + protein N-phospho-L-histidine.</text>
        <dbReference type="EC" id="2.7.13.3"/>
    </reaction>
</comment>
<dbReference type="Gene3D" id="1.10.287.130">
    <property type="match status" value="1"/>
</dbReference>
<comment type="subcellular location">
    <subcellularLocation>
        <location evidence="2">Membrane</location>
    </subcellularLocation>
</comment>
<evidence type="ECO:0000256" key="10">
    <source>
        <dbReference type="ARBA" id="ARBA00023136"/>
    </source>
</evidence>
<dbReference type="SUPFAM" id="SSF47384">
    <property type="entry name" value="Homodimeric domain of signal transducing histidine kinase"/>
    <property type="match status" value="1"/>
</dbReference>
<evidence type="ECO:0000256" key="9">
    <source>
        <dbReference type="ARBA" id="ARBA00023012"/>
    </source>
</evidence>
<keyword evidence="11" id="KW-0732">Signal</keyword>
<evidence type="ECO:0000256" key="2">
    <source>
        <dbReference type="ARBA" id="ARBA00004370"/>
    </source>
</evidence>
<dbReference type="Pfam" id="PF00512">
    <property type="entry name" value="HisKA"/>
    <property type="match status" value="1"/>
</dbReference>
<name>A0ABT0B3F4_9SPHN</name>
<evidence type="ECO:0000256" key="8">
    <source>
        <dbReference type="ARBA" id="ARBA00022989"/>
    </source>
</evidence>
<evidence type="ECO:0000256" key="11">
    <source>
        <dbReference type="SAM" id="SignalP"/>
    </source>
</evidence>
<dbReference type="InterPro" id="IPR036097">
    <property type="entry name" value="HisK_dim/P_sf"/>
</dbReference>
<dbReference type="InterPro" id="IPR050428">
    <property type="entry name" value="TCS_sensor_his_kinase"/>
</dbReference>
<evidence type="ECO:0000313" key="15">
    <source>
        <dbReference type="Proteomes" id="UP001162880"/>
    </source>
</evidence>
<feature type="signal peptide" evidence="11">
    <location>
        <begin position="1"/>
        <end position="19"/>
    </location>
</feature>
<dbReference type="EMBL" id="JALHLE010000020">
    <property type="protein sequence ID" value="MCJ2179569.1"/>
    <property type="molecule type" value="Genomic_DNA"/>
</dbReference>
<dbReference type="CDD" id="cd00082">
    <property type="entry name" value="HisKA"/>
    <property type="match status" value="1"/>
</dbReference>
<dbReference type="SMART" id="SM00388">
    <property type="entry name" value="HisKA"/>
    <property type="match status" value="1"/>
</dbReference>
<dbReference type="PANTHER" id="PTHR45436">
    <property type="entry name" value="SENSOR HISTIDINE KINASE YKOH"/>
    <property type="match status" value="1"/>
</dbReference>
<dbReference type="InterPro" id="IPR003661">
    <property type="entry name" value="HisK_dim/P_dom"/>
</dbReference>